<dbReference type="SUPFAM" id="SSF56801">
    <property type="entry name" value="Acetyl-CoA synthetase-like"/>
    <property type="match status" value="1"/>
</dbReference>
<dbReference type="Pfam" id="PF00668">
    <property type="entry name" value="Condensation"/>
    <property type="match status" value="1"/>
</dbReference>
<feature type="region of interest" description="Disordered" evidence="5">
    <location>
        <begin position="1065"/>
        <end position="1090"/>
    </location>
</feature>
<comment type="cofactor">
    <cofactor evidence="1">
        <name>pantetheine 4'-phosphate</name>
        <dbReference type="ChEBI" id="CHEBI:47942"/>
    </cofactor>
</comment>
<dbReference type="Gene3D" id="3.40.50.1820">
    <property type="entry name" value="alpha/beta hydrolase"/>
    <property type="match status" value="1"/>
</dbReference>
<proteinExistence type="inferred from homology"/>
<dbReference type="PANTHER" id="PTHR45527">
    <property type="entry name" value="NONRIBOSOMAL PEPTIDE SYNTHETASE"/>
    <property type="match status" value="1"/>
</dbReference>
<dbReference type="FunFam" id="3.40.50.980:FF:000001">
    <property type="entry name" value="Non-ribosomal peptide synthetase"/>
    <property type="match status" value="1"/>
</dbReference>
<dbReference type="Pfam" id="PF00501">
    <property type="entry name" value="AMP-binding"/>
    <property type="match status" value="1"/>
</dbReference>
<dbReference type="FunFam" id="3.30.300.30:FF:000010">
    <property type="entry name" value="Enterobactin synthetase component F"/>
    <property type="match status" value="1"/>
</dbReference>
<protein>
    <submittedName>
        <fullName evidence="7">Amino acid adenylation domain-containing protein</fullName>
    </submittedName>
</protein>
<dbReference type="InterPro" id="IPR020845">
    <property type="entry name" value="AMP-binding_CS"/>
</dbReference>
<dbReference type="InterPro" id="IPR009081">
    <property type="entry name" value="PP-bd_ACP"/>
</dbReference>
<dbReference type="SMART" id="SM00823">
    <property type="entry name" value="PKS_PP"/>
    <property type="match status" value="1"/>
</dbReference>
<dbReference type="FunFam" id="1.10.1200.10:FF:000016">
    <property type="entry name" value="Non-ribosomal peptide synthase"/>
    <property type="match status" value="1"/>
</dbReference>
<dbReference type="RefSeq" id="WP_191207364.1">
    <property type="nucleotide sequence ID" value="NZ_BAABKL010000025.1"/>
</dbReference>
<evidence type="ECO:0000256" key="4">
    <source>
        <dbReference type="ARBA" id="ARBA00022553"/>
    </source>
</evidence>
<reference evidence="7" key="1">
    <citation type="submission" date="2020-09" db="EMBL/GenBank/DDBJ databases">
        <title>Secondary metabolite and genome analysis of marine Streptomyces chumphonensis KK1-2T.</title>
        <authorList>
            <person name="Phongsopitanun W."/>
            <person name="Kanchanasin P."/>
            <person name="Pittayakhajonwut P."/>
            <person name="Suwanborirux K."/>
            <person name="Tanasupawat S."/>
        </authorList>
    </citation>
    <scope>NUCLEOTIDE SEQUENCE</scope>
    <source>
        <strain evidence="7">KK1-2</strain>
    </source>
</reference>
<dbReference type="Pfam" id="PF13193">
    <property type="entry name" value="AMP-binding_C"/>
    <property type="match status" value="1"/>
</dbReference>
<dbReference type="Gene3D" id="3.30.559.10">
    <property type="entry name" value="Chloramphenicol acetyltransferase-like domain"/>
    <property type="match status" value="1"/>
</dbReference>
<feature type="domain" description="Carrier" evidence="6">
    <location>
        <begin position="988"/>
        <end position="1063"/>
    </location>
</feature>
<evidence type="ECO:0000313" key="7">
    <source>
        <dbReference type="EMBL" id="MBD3930048.1"/>
    </source>
</evidence>
<dbReference type="GO" id="GO:0072330">
    <property type="term" value="P:monocarboxylic acid biosynthetic process"/>
    <property type="evidence" value="ECO:0007669"/>
    <property type="project" value="UniProtKB-ARBA"/>
</dbReference>
<dbReference type="InterPro" id="IPR036736">
    <property type="entry name" value="ACP-like_sf"/>
</dbReference>
<dbReference type="GO" id="GO:0005737">
    <property type="term" value="C:cytoplasm"/>
    <property type="evidence" value="ECO:0007669"/>
    <property type="project" value="TreeGrafter"/>
</dbReference>
<dbReference type="PANTHER" id="PTHR45527:SF1">
    <property type="entry name" value="FATTY ACID SYNTHASE"/>
    <property type="match status" value="1"/>
</dbReference>
<dbReference type="SUPFAM" id="SSF52777">
    <property type="entry name" value="CoA-dependent acyltransferases"/>
    <property type="match status" value="2"/>
</dbReference>
<feature type="compositionally biased region" description="Basic and acidic residues" evidence="5">
    <location>
        <begin position="967"/>
        <end position="979"/>
    </location>
</feature>
<evidence type="ECO:0000259" key="6">
    <source>
        <dbReference type="PROSITE" id="PS50075"/>
    </source>
</evidence>
<name>A0A927EVA9_9ACTN</name>
<feature type="region of interest" description="Disordered" evidence="5">
    <location>
        <begin position="967"/>
        <end position="987"/>
    </location>
</feature>
<dbReference type="GO" id="GO:0017000">
    <property type="term" value="P:antibiotic biosynthetic process"/>
    <property type="evidence" value="ECO:0007669"/>
    <property type="project" value="UniProtKB-ARBA"/>
</dbReference>
<comment type="similarity">
    <text evidence="2">Belongs to the ATP-dependent AMP-binding enzyme family.</text>
</comment>
<dbReference type="Proteomes" id="UP000632289">
    <property type="component" value="Unassembled WGS sequence"/>
</dbReference>
<dbReference type="GO" id="GO:0031177">
    <property type="term" value="F:phosphopantetheine binding"/>
    <property type="evidence" value="ECO:0007669"/>
    <property type="project" value="InterPro"/>
</dbReference>
<dbReference type="SUPFAM" id="SSF47336">
    <property type="entry name" value="ACP-like"/>
    <property type="match status" value="1"/>
</dbReference>
<dbReference type="InterPro" id="IPR010071">
    <property type="entry name" value="AA_adenyl_dom"/>
</dbReference>
<sequence length="1090" mass="119115">MKPDTLQDVYELAPVQEGMLFHSLFAPESGVYVEQLTFTLRGTPDHGAFRRAWQDVVDRHPVLRTGFHWEEVGKSLQAVHRHAPLHVEEIDWRGLPEDEQERRYRQFTAEHRRRGFDLRRPPLMRVALVRCGDDLHRLFWSFPHLVMDGWSFGLVLAEFAENYAARAAGTRPSPAPARPYRDYVAWWNGRDLGKAEEYWRRALSGYEPPEALEIGPRPPGDDGPGHGFVPDRSLGSLVRDLDSLARETRLTLNTLVQGAWMLLLSRYTGRDDVISGATSTHRPVDLPGAETIVGPMITTTPVRARIDPERPLLPWLRQLQDEMTEAREHADVPLHLFPRWAGLPGGGVPLFETDLAFENTPAPEMALHGLEIVDFAYDGRPHYPLTMVVFPQEDLPPRLVHDRRRFAEPAAERLAGHFHELLAQMAAAPGGRLGDVEPYTPRERARIVGGGHAPQPVPDAPCLHEIFAEQAARTPGATALVCGDDRLTYRELDERANRLARRLRELGAGPGERVGLCLERSTDQLTAVLGVLKSGAAYVPLDLAQPAARMADVLDDADVRVLVTHAAAADRVPPVAGPVVDLDRDAAEIAALEPSAPDSGAAPGDLAYVLFTSGSTGRPKGVEVTHTNVVRLVRGAETLFDVGPRDVWSMFHSYAFDVSVFETWGAFATGARLVVVDRDTARSPEALHGLLAGEGVTVLSQTPSAFGPYTRHALDHGGERPPLRYVILAGEYLDVPSLAPWFERFGDDAPRLVNMYGITETTVHATFHRVTAADTASGVRSPIGRPLPDLRIHLLDRYGRPVPPGVCGEMYVSGPGVARGYRGLPELTAERFLEDPFTGDGSRMYRSGDLARLLENGELEVLGRADDQVKIRGFRVEPGEVAAALRGHPGVREVLVAARQEAPGDVRLVAYVVPSGAESGADTETGTGDGALAAGLRARARDRLPEYMVPSAFVLLDELPLTANGKVDRRALPAPDGRRPGAAGDYTAPRDALETEIARVWAEVLGVDRVGAHDDFFALGGHSLLATRVVGRLRVALGREVRVRTLFDRPVLSALAEALRGPTAPAAEGPALLARPRTPVRRPAAGEERP</sequence>
<dbReference type="PROSITE" id="PS00012">
    <property type="entry name" value="PHOSPHOPANTETHEINE"/>
    <property type="match status" value="1"/>
</dbReference>
<gene>
    <name evidence="7" type="ORF">IF129_00475</name>
</gene>
<dbReference type="Pfam" id="PF00550">
    <property type="entry name" value="PP-binding"/>
    <property type="match status" value="1"/>
</dbReference>
<organism evidence="7 8">
    <name type="scientific">Streptomyces chumphonensis</name>
    <dbReference type="NCBI Taxonomy" id="1214925"/>
    <lineage>
        <taxon>Bacteria</taxon>
        <taxon>Bacillati</taxon>
        <taxon>Actinomycetota</taxon>
        <taxon>Actinomycetes</taxon>
        <taxon>Kitasatosporales</taxon>
        <taxon>Streptomycetaceae</taxon>
        <taxon>Streptomyces</taxon>
    </lineage>
</organism>
<evidence type="ECO:0000256" key="1">
    <source>
        <dbReference type="ARBA" id="ARBA00001957"/>
    </source>
</evidence>
<dbReference type="GO" id="GO:0008610">
    <property type="term" value="P:lipid biosynthetic process"/>
    <property type="evidence" value="ECO:0007669"/>
    <property type="project" value="UniProtKB-ARBA"/>
</dbReference>
<dbReference type="CDD" id="cd17643">
    <property type="entry name" value="A_NRPS_Cytc1-like"/>
    <property type="match status" value="1"/>
</dbReference>
<dbReference type="Gene3D" id="3.30.559.30">
    <property type="entry name" value="Nonribosomal peptide synthetase, condensation domain"/>
    <property type="match status" value="1"/>
</dbReference>
<dbReference type="Gene3D" id="3.40.50.12780">
    <property type="entry name" value="N-terminal domain of ligase-like"/>
    <property type="match status" value="1"/>
</dbReference>
<dbReference type="CDD" id="cd19543">
    <property type="entry name" value="DCL_NRPS"/>
    <property type="match status" value="1"/>
</dbReference>
<dbReference type="InterPro" id="IPR042099">
    <property type="entry name" value="ANL_N_sf"/>
</dbReference>
<dbReference type="PROSITE" id="PS00455">
    <property type="entry name" value="AMP_BINDING"/>
    <property type="match status" value="1"/>
</dbReference>
<dbReference type="InterPro" id="IPR023213">
    <property type="entry name" value="CAT-like_dom_sf"/>
</dbReference>
<dbReference type="EMBL" id="JACXYU010000001">
    <property type="protein sequence ID" value="MBD3930048.1"/>
    <property type="molecule type" value="Genomic_DNA"/>
</dbReference>
<dbReference type="FunFam" id="3.40.50.12780:FF:000012">
    <property type="entry name" value="Non-ribosomal peptide synthetase"/>
    <property type="match status" value="1"/>
</dbReference>
<dbReference type="GO" id="GO:0043041">
    <property type="term" value="P:amino acid activation for nonribosomal peptide biosynthetic process"/>
    <property type="evidence" value="ECO:0007669"/>
    <property type="project" value="TreeGrafter"/>
</dbReference>
<keyword evidence="8" id="KW-1185">Reference proteome</keyword>
<dbReference type="GO" id="GO:0003824">
    <property type="term" value="F:catalytic activity"/>
    <property type="evidence" value="ECO:0007669"/>
    <property type="project" value="InterPro"/>
</dbReference>
<evidence type="ECO:0000256" key="3">
    <source>
        <dbReference type="ARBA" id="ARBA00022450"/>
    </source>
</evidence>
<feature type="compositionally biased region" description="Low complexity" evidence="5">
    <location>
        <begin position="1070"/>
        <end position="1083"/>
    </location>
</feature>
<dbReference type="InterPro" id="IPR020806">
    <property type="entry name" value="PKS_PP-bd"/>
</dbReference>
<dbReference type="InterPro" id="IPR000873">
    <property type="entry name" value="AMP-dep_synth/lig_dom"/>
</dbReference>
<dbReference type="AlphaFoldDB" id="A0A927EVA9"/>
<dbReference type="InterPro" id="IPR006162">
    <property type="entry name" value="Ppantetheine_attach_site"/>
</dbReference>
<dbReference type="PROSITE" id="PS50075">
    <property type="entry name" value="CARRIER"/>
    <property type="match status" value="1"/>
</dbReference>
<comment type="caution">
    <text evidence="7">The sequence shown here is derived from an EMBL/GenBank/DDBJ whole genome shotgun (WGS) entry which is preliminary data.</text>
</comment>
<dbReference type="GO" id="GO:0044550">
    <property type="term" value="P:secondary metabolite biosynthetic process"/>
    <property type="evidence" value="ECO:0007669"/>
    <property type="project" value="UniProtKB-ARBA"/>
</dbReference>
<dbReference type="InterPro" id="IPR025110">
    <property type="entry name" value="AMP-bd_C"/>
</dbReference>
<dbReference type="InterPro" id="IPR001242">
    <property type="entry name" value="Condensation_dom"/>
</dbReference>
<evidence type="ECO:0000256" key="5">
    <source>
        <dbReference type="SAM" id="MobiDB-lite"/>
    </source>
</evidence>
<keyword evidence="3" id="KW-0596">Phosphopantetheine</keyword>
<dbReference type="Gene3D" id="3.30.300.30">
    <property type="match status" value="1"/>
</dbReference>
<evidence type="ECO:0000256" key="2">
    <source>
        <dbReference type="ARBA" id="ARBA00006432"/>
    </source>
</evidence>
<dbReference type="InterPro" id="IPR045851">
    <property type="entry name" value="AMP-bd_C_sf"/>
</dbReference>
<keyword evidence="4" id="KW-0597">Phosphoprotein</keyword>
<dbReference type="InterPro" id="IPR029058">
    <property type="entry name" value="AB_hydrolase_fold"/>
</dbReference>
<dbReference type="NCBIfam" id="TIGR01733">
    <property type="entry name" value="AA-adenyl-dom"/>
    <property type="match status" value="1"/>
</dbReference>
<evidence type="ECO:0000313" key="8">
    <source>
        <dbReference type="Proteomes" id="UP000632289"/>
    </source>
</evidence>
<accession>A0A927EVA9</accession>